<sequence length="621" mass="70834">MKSIQEQLVAKISQAFPDAEAKKVDKDNFLDIHIPSINPKKGTHLFFNTGKNEIKIGFYCRDEDFNNAILSRSNNTEAYAQGLRIANNPAYASVEDAIAAALDFLSELKGEAKKTTPKTATKPAVPNLQTLVATFTDKLNEGLDSQLMDELDALSIPASLILYEISAKNLQKALDTETVTNDDFDLVSILDLEDWEGLTEKIGESEVSKNKEEYAAETIYANGSIILLYCESEYVYSFMSPGEEVEEEDEEEEDENEEESSQFLWGEFDLDDADLIEKVTAKIKEENALTGLAYISEALKEQGYEVDNHSPFFFTSMVHISNKELPGFLYVNMDGFHSNCIEENELQLIFSWDTVKDIQIIEEDVASIKINLLSHEGILTINEPYSKNLLVLVGIYKNIWKKVVKKFAREDTISWNVVENELGISRVTFDTLEDYKYWITGDATGYEIIESSVPELRKDINRRKFSEDTIVEIIAYHKTRTEFNEDYTVDMNGQEIWLTIARTYEDSYWKTQVDKQDLFSLFTTIESQGFQEGLDTLFGWEFHSPGKGDNGFEIAMKEGDIKRLPKNCFEDGEVNPYFIFENYTSNLEDIDVTLRGETDRLDILINEEYFGSIWQGAYPGN</sequence>
<feature type="compositionally biased region" description="Acidic residues" evidence="1">
    <location>
        <begin position="243"/>
        <end position="260"/>
    </location>
</feature>
<keyword evidence="3" id="KW-1185">Reference proteome</keyword>
<gene>
    <name evidence="2" type="ORF">SKC37_10355</name>
</gene>
<evidence type="ECO:0000313" key="2">
    <source>
        <dbReference type="EMBL" id="MFD3409060.1"/>
    </source>
</evidence>
<comment type="caution">
    <text evidence="2">The sequence shown here is derived from an EMBL/GenBank/DDBJ whole genome shotgun (WGS) entry which is preliminary data.</text>
</comment>
<accession>A0ABW6DMR7</accession>
<proteinExistence type="predicted"/>
<reference evidence="2 3" key="1">
    <citation type="submission" date="2024-03" db="EMBL/GenBank/DDBJ databases">
        <title>Aquirufa genome sequencing.</title>
        <authorList>
            <person name="Pitt A."/>
            <person name="Hahn M.W."/>
        </authorList>
    </citation>
    <scope>NUCLEOTIDE SEQUENCE [LARGE SCALE GENOMIC DNA]</scope>
    <source>
        <strain evidence="2 3">HETE-83D</strain>
    </source>
</reference>
<protein>
    <submittedName>
        <fullName evidence="2">Uncharacterized protein</fullName>
    </submittedName>
</protein>
<name>A0ABW6DMR7_9BACT</name>
<dbReference type="RefSeq" id="WP_377981405.1">
    <property type="nucleotide sequence ID" value="NZ_JBBKXX010000003.1"/>
</dbReference>
<evidence type="ECO:0000256" key="1">
    <source>
        <dbReference type="SAM" id="MobiDB-lite"/>
    </source>
</evidence>
<dbReference type="EMBL" id="JBBKXX010000003">
    <property type="protein sequence ID" value="MFD3409060.1"/>
    <property type="molecule type" value="Genomic_DNA"/>
</dbReference>
<dbReference type="Proteomes" id="UP001598019">
    <property type="component" value="Unassembled WGS sequence"/>
</dbReference>
<feature type="region of interest" description="Disordered" evidence="1">
    <location>
        <begin position="240"/>
        <end position="262"/>
    </location>
</feature>
<evidence type="ECO:0000313" key="3">
    <source>
        <dbReference type="Proteomes" id="UP001598019"/>
    </source>
</evidence>
<organism evidence="2 3">
    <name type="scientific">Aquirufa esocilacus</name>
    <dbReference type="NCBI Taxonomy" id="3096513"/>
    <lineage>
        <taxon>Bacteria</taxon>
        <taxon>Pseudomonadati</taxon>
        <taxon>Bacteroidota</taxon>
        <taxon>Cytophagia</taxon>
        <taxon>Cytophagales</taxon>
        <taxon>Flectobacillaceae</taxon>
        <taxon>Aquirufa</taxon>
    </lineage>
</organism>